<accession>A0A3B6QLD9</accession>
<dbReference type="SUPFAM" id="SSF52047">
    <property type="entry name" value="RNI-like"/>
    <property type="match status" value="1"/>
</dbReference>
<dbReference type="InterPro" id="IPR036047">
    <property type="entry name" value="F-box-like_dom_sf"/>
</dbReference>
<dbReference type="InterPro" id="IPR001810">
    <property type="entry name" value="F-box_dom"/>
</dbReference>
<dbReference type="EnsemblPlants" id="TraesCS6D02G391900.1">
    <property type="protein sequence ID" value="TraesCS6D02G391900.1"/>
    <property type="gene ID" value="TraesCS6D02G391900"/>
</dbReference>
<feature type="region of interest" description="Disordered" evidence="1">
    <location>
        <begin position="1"/>
        <end position="22"/>
    </location>
</feature>
<dbReference type="SUPFAM" id="SSF81383">
    <property type="entry name" value="F-box domain"/>
    <property type="match status" value="1"/>
</dbReference>
<evidence type="ECO:0000259" key="2">
    <source>
        <dbReference type="PROSITE" id="PS50181"/>
    </source>
</evidence>
<dbReference type="Gramene" id="TraesCS6D02G391900.1">
    <property type="protein sequence ID" value="TraesCS6D02G391900.1"/>
    <property type="gene ID" value="TraesCS6D02G391900"/>
</dbReference>
<dbReference type="PANTHER" id="PTHR32153">
    <property type="entry name" value="OJ000223_09.16 PROTEIN"/>
    <property type="match status" value="1"/>
</dbReference>
<dbReference type="RefSeq" id="XP_044417153.1">
    <property type="nucleotide sequence ID" value="XM_044561218.1"/>
</dbReference>
<dbReference type="Gramene" id="TraesROB_scaffold_022560_01G000500.1">
    <property type="protein sequence ID" value="TraesROB_scaffold_022560_01G000500.1"/>
    <property type="gene ID" value="TraesROB_scaffold_022560_01G000500"/>
</dbReference>
<evidence type="ECO:0000256" key="1">
    <source>
        <dbReference type="SAM" id="MobiDB-lite"/>
    </source>
</evidence>
<protein>
    <recommendedName>
        <fullName evidence="2">F-box domain-containing protein</fullName>
    </recommendedName>
</protein>
<dbReference type="InterPro" id="IPR044997">
    <property type="entry name" value="F-box_plant"/>
</dbReference>
<evidence type="ECO:0000313" key="4">
    <source>
        <dbReference type="Proteomes" id="UP000019116"/>
    </source>
</evidence>
<evidence type="ECO:0000313" key="3">
    <source>
        <dbReference type="EnsemblPlants" id="TraesCS6D02G391900.1"/>
    </source>
</evidence>
<dbReference type="STRING" id="4565.A0A3B6QLD9"/>
<dbReference type="InterPro" id="IPR032675">
    <property type="entry name" value="LRR_dom_sf"/>
</dbReference>
<dbReference type="Gene3D" id="3.80.10.10">
    <property type="entry name" value="Ribonuclease Inhibitor"/>
    <property type="match status" value="1"/>
</dbReference>
<dbReference type="AlphaFoldDB" id="A0A3B6QLD9"/>
<dbReference type="Gramene" id="TraesCS6D03G0899800.1">
    <property type="protein sequence ID" value="TraesCS6D03G0899800.1.CDS"/>
    <property type="gene ID" value="TraesCS6D03G0899800"/>
</dbReference>
<dbReference type="Gramene" id="TraesNOR6D03G03838290.1">
    <property type="protein sequence ID" value="TraesNOR6D03G03838290.1"/>
    <property type="gene ID" value="TraesNOR6D03G03838290"/>
</dbReference>
<sequence length="505" mass="58046">MSSSLRRPAAARPMAKSSAKGLNSHNRWSSLANLIPEEEESYYQDDRLSNLPDDVLLNIVERLDIADAARTSTLSRRWKPIPSMLHEISIKVGSVDPEHDRTCDEVVRANATILGATRSLLENRMANLHAIRCMRFFLGDASTTVGQTVRNTISTKKVGLAEFDILTEKVTKRCTHDDMVTYGRQLMAFVDACPDTFCGLTRLKLENVMLGGSDFPKIFSICKRLVFLRLDNCNMGLMSLLELQHPQLRELEMENIQFERVDLNCLPELTTLTFSWWASPRDPLSFGYVPLLQTVSIANTTLSYHKMLKLSEVLGNAAISNLHLNFESEKIWVKPEGPKELSQVFNKLRLVHLADISEDCDLTWTMFILQGAPSLEELRITVWDRCLLLRDKTERKLQRYSEEKKDAGTEWETSASDFKHHNLSVLRIIGFQSEHKFVEYVTAVMEAAVNLKDIYLLEKPMCDTCTRMKIKDRYPRTTKRRNLIRSYFNMDMHPLLRIHFPVRTK</sequence>
<dbReference type="KEGG" id="taes:123142223"/>
<dbReference type="InterPro" id="IPR055357">
    <property type="entry name" value="LRR_At1g61320_AtMIF1"/>
</dbReference>
<gene>
    <name evidence="3" type="primary">LOC123142223</name>
</gene>
<feature type="domain" description="F-box" evidence="2">
    <location>
        <begin position="45"/>
        <end position="81"/>
    </location>
</feature>
<dbReference type="PROSITE" id="PS50181">
    <property type="entry name" value="FBOX"/>
    <property type="match status" value="1"/>
</dbReference>
<name>A0A3B6QLD9_WHEAT</name>
<keyword evidence="4" id="KW-1185">Reference proteome</keyword>
<dbReference type="Pfam" id="PF23622">
    <property type="entry name" value="LRR_At1g61320_AtMIF1"/>
    <property type="match status" value="1"/>
</dbReference>
<reference evidence="3" key="2">
    <citation type="submission" date="2018-10" db="UniProtKB">
        <authorList>
            <consortium name="EnsemblPlants"/>
        </authorList>
    </citation>
    <scope>IDENTIFICATION</scope>
</reference>
<dbReference type="Proteomes" id="UP000019116">
    <property type="component" value="Chromosome 6D"/>
</dbReference>
<organism evidence="3">
    <name type="scientific">Triticum aestivum</name>
    <name type="common">Wheat</name>
    <dbReference type="NCBI Taxonomy" id="4565"/>
    <lineage>
        <taxon>Eukaryota</taxon>
        <taxon>Viridiplantae</taxon>
        <taxon>Streptophyta</taxon>
        <taxon>Embryophyta</taxon>
        <taxon>Tracheophyta</taxon>
        <taxon>Spermatophyta</taxon>
        <taxon>Magnoliopsida</taxon>
        <taxon>Liliopsida</taxon>
        <taxon>Poales</taxon>
        <taxon>Poaceae</taxon>
        <taxon>BOP clade</taxon>
        <taxon>Pooideae</taxon>
        <taxon>Triticodae</taxon>
        <taxon>Triticeae</taxon>
        <taxon>Triticinae</taxon>
        <taxon>Triticum</taxon>
    </lineage>
</organism>
<dbReference type="Gene3D" id="1.20.1280.50">
    <property type="match status" value="1"/>
</dbReference>
<dbReference type="GeneID" id="123142223"/>
<dbReference type="Gramene" id="TraesCLE_scaffold_085749_01G000100.1">
    <property type="protein sequence ID" value="TraesCLE_scaffold_085749_01G000100.1"/>
    <property type="gene ID" value="TraesCLE_scaffold_085749_01G000100"/>
</dbReference>
<reference evidence="3" key="1">
    <citation type="submission" date="2018-08" db="EMBL/GenBank/DDBJ databases">
        <authorList>
            <person name="Rossello M."/>
        </authorList>
    </citation>
    <scope>NUCLEOTIDE SEQUENCE [LARGE SCALE GENOMIC DNA]</scope>
    <source>
        <strain evidence="3">cv. Chinese Spring</strain>
    </source>
</reference>
<dbReference type="Pfam" id="PF00646">
    <property type="entry name" value="F-box"/>
    <property type="match status" value="1"/>
</dbReference>
<dbReference type="OrthoDB" id="692734at2759"/>
<dbReference type="OMA" id="MLHEISI"/>
<dbReference type="PaxDb" id="4565-Traes_6DL_B748B27F4.1"/>
<proteinExistence type="predicted"/>